<keyword evidence="6" id="KW-0735">Signal-anchor</keyword>
<dbReference type="PANTHER" id="PTHR21320">
    <property type="entry name" value="CYTOCHROME C OXIDASE ASSEMBLY PROTEIN COX11-RELATED"/>
    <property type="match status" value="1"/>
</dbReference>
<dbReference type="PANTHER" id="PTHR21320:SF3">
    <property type="entry name" value="CYTOCHROME C OXIDASE ASSEMBLY PROTEIN COX11, MITOCHONDRIAL-RELATED"/>
    <property type="match status" value="1"/>
</dbReference>
<gene>
    <name evidence="11" type="ORF">NQT62_14555</name>
</gene>
<dbReference type="InterPro" id="IPR007533">
    <property type="entry name" value="Cyt_c_oxidase_assmbl_CtaG"/>
</dbReference>
<comment type="similarity">
    <text evidence="3">Belongs to the COX11/CtaG family.</text>
</comment>
<dbReference type="Proteomes" id="UP001204142">
    <property type="component" value="Unassembled WGS sequence"/>
</dbReference>
<proteinExistence type="inferred from homology"/>
<evidence type="ECO:0000256" key="2">
    <source>
        <dbReference type="ARBA" id="ARBA00004382"/>
    </source>
</evidence>
<dbReference type="EMBL" id="JANIGO010000006">
    <property type="protein sequence ID" value="MCQ8897659.1"/>
    <property type="molecule type" value="Genomic_DNA"/>
</dbReference>
<evidence type="ECO:0000256" key="1">
    <source>
        <dbReference type="ARBA" id="ARBA00004007"/>
    </source>
</evidence>
<dbReference type="RefSeq" id="WP_256765464.1">
    <property type="nucleotide sequence ID" value="NZ_JANIGO010000006.1"/>
</dbReference>
<evidence type="ECO:0000256" key="7">
    <source>
        <dbReference type="ARBA" id="ARBA00022989"/>
    </source>
</evidence>
<keyword evidence="7 10" id="KW-1133">Transmembrane helix</keyword>
<sequence length="187" mass="20926">MSSKQVASKGLHRQMLVRLAVIVVAMFAFGYALVPIYRAICKVTGINVLTKQDVNAAEVVKNTQVDTSRSIEVIFDANERGNWVFKPETHRMMVHPGEIVTIKYQVKNNLDRDVQGQAIPSYLPMKAAADFNKLECFCFKQQPFKAGESKEFPVVFVINPKMPKDVHTVTLSYTFFEVAGATAQAKP</sequence>
<accession>A0ABT1WJT4</accession>
<dbReference type="Pfam" id="PF04442">
    <property type="entry name" value="CtaG_Cox11"/>
    <property type="match status" value="1"/>
</dbReference>
<evidence type="ECO:0000256" key="3">
    <source>
        <dbReference type="ARBA" id="ARBA00009620"/>
    </source>
</evidence>
<evidence type="ECO:0000256" key="9">
    <source>
        <dbReference type="ARBA" id="ARBA00023136"/>
    </source>
</evidence>
<organism evidence="11 12">
    <name type="scientific">Limnobacter humi</name>
    <dbReference type="NCBI Taxonomy" id="1778671"/>
    <lineage>
        <taxon>Bacteria</taxon>
        <taxon>Pseudomonadati</taxon>
        <taxon>Pseudomonadota</taxon>
        <taxon>Betaproteobacteria</taxon>
        <taxon>Burkholderiales</taxon>
        <taxon>Burkholderiaceae</taxon>
        <taxon>Limnobacter</taxon>
    </lineage>
</organism>
<evidence type="ECO:0000256" key="8">
    <source>
        <dbReference type="ARBA" id="ARBA00023008"/>
    </source>
</evidence>
<keyword evidence="5 10" id="KW-0812">Transmembrane</keyword>
<keyword evidence="8" id="KW-0186">Copper</keyword>
<evidence type="ECO:0000256" key="5">
    <source>
        <dbReference type="ARBA" id="ARBA00022692"/>
    </source>
</evidence>
<evidence type="ECO:0000256" key="6">
    <source>
        <dbReference type="ARBA" id="ARBA00022968"/>
    </source>
</evidence>
<dbReference type="NCBIfam" id="NF003465">
    <property type="entry name" value="PRK05089.1"/>
    <property type="match status" value="1"/>
</dbReference>
<name>A0ABT1WJT4_9BURK</name>
<evidence type="ECO:0000313" key="12">
    <source>
        <dbReference type="Proteomes" id="UP001204142"/>
    </source>
</evidence>
<dbReference type="PIRSF" id="PIRSF005413">
    <property type="entry name" value="COX11"/>
    <property type="match status" value="1"/>
</dbReference>
<protein>
    <recommendedName>
        <fullName evidence="4">Cytochrome c oxidase assembly protein CtaG</fullName>
    </recommendedName>
</protein>
<dbReference type="SUPFAM" id="SSF110111">
    <property type="entry name" value="Ctag/Cox11"/>
    <property type="match status" value="1"/>
</dbReference>
<keyword evidence="9 10" id="KW-0472">Membrane</keyword>
<dbReference type="InterPro" id="IPR023471">
    <property type="entry name" value="CtaG/Cox11_dom_sf"/>
</dbReference>
<comment type="subcellular location">
    <subcellularLocation>
        <location evidence="2">Cell inner membrane</location>
        <topology evidence="2">Single-pass type II membrane protein</topology>
        <orientation evidence="2">Periplasmic side</orientation>
    </subcellularLocation>
</comment>
<reference evidence="11 12" key="1">
    <citation type="submission" date="2022-07" db="EMBL/GenBank/DDBJ databases">
        <authorList>
            <person name="Xamxidin M."/>
            <person name="Wu M."/>
        </authorList>
    </citation>
    <scope>NUCLEOTIDE SEQUENCE [LARGE SCALE GENOMIC DNA]</scope>
    <source>
        <strain evidence="11 12">NBRC 111650</strain>
    </source>
</reference>
<comment type="caution">
    <text evidence="11">The sequence shown here is derived from an EMBL/GenBank/DDBJ whole genome shotgun (WGS) entry which is preliminary data.</text>
</comment>
<feature type="transmembrane region" description="Helical" evidence="10">
    <location>
        <begin position="16"/>
        <end position="37"/>
    </location>
</feature>
<evidence type="ECO:0000256" key="10">
    <source>
        <dbReference type="SAM" id="Phobius"/>
    </source>
</evidence>
<comment type="function">
    <text evidence="1">Exerts its effect at some terminal stage of cytochrome c oxidase synthesis, probably by being involved in the insertion of the copper B into subunit I.</text>
</comment>
<evidence type="ECO:0000313" key="11">
    <source>
        <dbReference type="EMBL" id="MCQ8897659.1"/>
    </source>
</evidence>
<dbReference type="Gene3D" id="2.60.370.10">
    <property type="entry name" value="Ctag/Cox11"/>
    <property type="match status" value="1"/>
</dbReference>
<keyword evidence="12" id="KW-1185">Reference proteome</keyword>
<evidence type="ECO:0000256" key="4">
    <source>
        <dbReference type="ARBA" id="ARBA00015384"/>
    </source>
</evidence>